<dbReference type="Gene3D" id="3.40.30.10">
    <property type="entry name" value="Glutaredoxin"/>
    <property type="match status" value="1"/>
</dbReference>
<dbReference type="Pfam" id="PF08534">
    <property type="entry name" value="Redoxin"/>
    <property type="match status" value="1"/>
</dbReference>
<evidence type="ECO:0000259" key="6">
    <source>
        <dbReference type="PROSITE" id="PS51352"/>
    </source>
</evidence>
<dbReference type="InterPro" id="IPR013766">
    <property type="entry name" value="Thioredoxin_domain"/>
</dbReference>
<feature type="domain" description="Thioredoxin" evidence="6">
    <location>
        <begin position="138"/>
        <end position="275"/>
    </location>
</feature>
<dbReference type="Pfam" id="PF01790">
    <property type="entry name" value="LGT"/>
    <property type="match status" value="1"/>
</dbReference>
<evidence type="ECO:0000256" key="2">
    <source>
        <dbReference type="ARBA" id="ARBA00022748"/>
    </source>
</evidence>
<dbReference type="InterPro" id="IPR050553">
    <property type="entry name" value="Thioredoxin_ResA/DsbE_sf"/>
</dbReference>
<keyword evidence="2" id="KW-0201">Cytochrome c-type biogenesis</keyword>
<dbReference type="PANTHER" id="PTHR42852:SF6">
    <property type="entry name" value="THIOL:DISULFIDE INTERCHANGE PROTEIN DSBE"/>
    <property type="match status" value="1"/>
</dbReference>
<dbReference type="GO" id="GO:0005886">
    <property type="term" value="C:plasma membrane"/>
    <property type="evidence" value="ECO:0007669"/>
    <property type="project" value="InterPro"/>
</dbReference>
<evidence type="ECO:0000313" key="8">
    <source>
        <dbReference type="Proteomes" id="UP000263753"/>
    </source>
</evidence>
<accession>A0A3B7LV01</accession>
<dbReference type="CDD" id="cd02966">
    <property type="entry name" value="TlpA_like_family"/>
    <property type="match status" value="1"/>
</dbReference>
<dbReference type="RefSeq" id="WP_087514022.1">
    <property type="nucleotide sequence ID" value="NZ_CP032134.1"/>
</dbReference>
<evidence type="ECO:0000313" key="7">
    <source>
        <dbReference type="EMBL" id="AXY56690.1"/>
    </source>
</evidence>
<feature type="transmembrane region" description="Helical" evidence="5">
    <location>
        <begin position="53"/>
        <end position="71"/>
    </location>
</feature>
<organism evidence="7 8">
    <name type="scientific">Acinetobacter chinensis</name>
    <dbReference type="NCBI Taxonomy" id="2004650"/>
    <lineage>
        <taxon>Bacteria</taxon>
        <taxon>Pseudomonadati</taxon>
        <taxon>Pseudomonadota</taxon>
        <taxon>Gammaproteobacteria</taxon>
        <taxon>Moraxellales</taxon>
        <taxon>Moraxellaceae</taxon>
        <taxon>Acinetobacter</taxon>
    </lineage>
</organism>
<name>A0A3B7LV01_9GAMM</name>
<dbReference type="AlphaFoldDB" id="A0A3B7LV01"/>
<evidence type="ECO:0000256" key="1">
    <source>
        <dbReference type="ARBA" id="ARBA00004196"/>
    </source>
</evidence>
<dbReference type="InterPro" id="IPR013740">
    <property type="entry name" value="Redoxin"/>
</dbReference>
<dbReference type="GO" id="GO:0017004">
    <property type="term" value="P:cytochrome complex assembly"/>
    <property type="evidence" value="ECO:0007669"/>
    <property type="project" value="UniProtKB-KW"/>
</dbReference>
<feature type="transmembrane region" description="Helical" evidence="5">
    <location>
        <begin position="114"/>
        <end position="134"/>
    </location>
</feature>
<comment type="subcellular location">
    <subcellularLocation>
        <location evidence="1">Cell envelope</location>
    </subcellularLocation>
</comment>
<feature type="transmembrane region" description="Helical" evidence="5">
    <location>
        <begin position="91"/>
        <end position="107"/>
    </location>
</feature>
<keyword evidence="3" id="KW-1015">Disulfide bond</keyword>
<dbReference type="KEGG" id="achi:CDG60_08990"/>
<dbReference type="PROSITE" id="PS51352">
    <property type="entry name" value="THIOREDOXIN_2"/>
    <property type="match status" value="1"/>
</dbReference>
<dbReference type="PROSITE" id="PS00194">
    <property type="entry name" value="THIOREDOXIN_1"/>
    <property type="match status" value="1"/>
</dbReference>
<protein>
    <submittedName>
        <fullName evidence="7">TlpA family protein disulfide reductase</fullName>
    </submittedName>
</protein>
<dbReference type="GO" id="GO:0015036">
    <property type="term" value="F:disulfide oxidoreductase activity"/>
    <property type="evidence" value="ECO:0007669"/>
    <property type="project" value="UniProtKB-ARBA"/>
</dbReference>
<dbReference type="InterPro" id="IPR036249">
    <property type="entry name" value="Thioredoxin-like_sf"/>
</dbReference>
<keyword evidence="4" id="KW-0676">Redox-active center</keyword>
<dbReference type="Proteomes" id="UP000263753">
    <property type="component" value="Chromosome"/>
</dbReference>
<feature type="transmembrane region" description="Helical" evidence="5">
    <location>
        <begin position="6"/>
        <end position="32"/>
    </location>
</feature>
<dbReference type="InterPro" id="IPR017937">
    <property type="entry name" value="Thioredoxin_CS"/>
</dbReference>
<proteinExistence type="predicted"/>
<dbReference type="SUPFAM" id="SSF52833">
    <property type="entry name" value="Thioredoxin-like"/>
    <property type="match status" value="1"/>
</dbReference>
<evidence type="ECO:0000256" key="3">
    <source>
        <dbReference type="ARBA" id="ARBA00023157"/>
    </source>
</evidence>
<evidence type="ECO:0000256" key="4">
    <source>
        <dbReference type="ARBA" id="ARBA00023284"/>
    </source>
</evidence>
<reference evidence="8" key="1">
    <citation type="submission" date="2018-09" db="EMBL/GenBank/DDBJ databases">
        <title>The complete genome of Acinetobacter sp. strain WCHAc010005.</title>
        <authorList>
            <person name="Hu Y."/>
            <person name="Long H."/>
            <person name="Feng Y."/>
            <person name="Zong Z."/>
        </authorList>
    </citation>
    <scope>NUCLEOTIDE SEQUENCE [LARGE SCALE GENOMIC DNA]</scope>
    <source>
        <strain evidence="8">WCHAc010005</strain>
    </source>
</reference>
<dbReference type="InterPro" id="IPR001640">
    <property type="entry name" value="Lgt"/>
</dbReference>
<dbReference type="GO" id="GO:0042158">
    <property type="term" value="P:lipoprotein biosynthetic process"/>
    <property type="evidence" value="ECO:0007669"/>
    <property type="project" value="InterPro"/>
</dbReference>
<keyword evidence="5" id="KW-0472">Membrane</keyword>
<keyword evidence="5" id="KW-0812">Transmembrane</keyword>
<keyword evidence="5" id="KW-1133">Transmembrane helix</keyword>
<dbReference type="PANTHER" id="PTHR42852">
    <property type="entry name" value="THIOL:DISULFIDE INTERCHANGE PROTEIN DSBE"/>
    <property type="match status" value="1"/>
</dbReference>
<dbReference type="GO" id="GO:0030313">
    <property type="term" value="C:cell envelope"/>
    <property type="evidence" value="ECO:0007669"/>
    <property type="project" value="UniProtKB-SubCell"/>
</dbReference>
<gene>
    <name evidence="7" type="ORF">CDG60_08990</name>
</gene>
<dbReference type="EMBL" id="CP032134">
    <property type="protein sequence ID" value="AXY56690.1"/>
    <property type="molecule type" value="Genomic_DNA"/>
</dbReference>
<sequence length="277" mass="31787">MFSAQAIHLGMFIIPWTFIIGLVSLLFSLLIAVRIKNRFQLSEDQWTQLKDSIWTAILVGLCTARIGFVLLNHDLYLSHPLQMIQIQDKGFNVWIGAACATGWMIWKNRRTSRAFLMIFMAVLITSVTVGQYAIHQVQKQQQQFPQITLMGLDQKSYSLDQFYGKPVVINLWASWCPPCHREMPVLEKAQTDYPDVQFVMINQSESAQTVQQYLQKNQLSFQHMLMDPSAETAYETGMYGLPSTLFYNAQGELKETHMGEISPAVLRQKLNSIIEEK</sequence>
<evidence type="ECO:0000256" key="5">
    <source>
        <dbReference type="SAM" id="Phobius"/>
    </source>
</evidence>
<dbReference type="GO" id="GO:0008961">
    <property type="term" value="F:phosphatidylglycerol-prolipoprotein diacylglyceryl transferase activity"/>
    <property type="evidence" value="ECO:0007669"/>
    <property type="project" value="InterPro"/>
</dbReference>